<accession>A0A8D8XXG7</accession>
<dbReference type="AlphaFoldDB" id="A0A8D8XXG7"/>
<organism evidence="1">
    <name type="scientific">Cacopsylla melanoneura</name>
    <dbReference type="NCBI Taxonomy" id="428564"/>
    <lineage>
        <taxon>Eukaryota</taxon>
        <taxon>Metazoa</taxon>
        <taxon>Ecdysozoa</taxon>
        <taxon>Arthropoda</taxon>
        <taxon>Hexapoda</taxon>
        <taxon>Insecta</taxon>
        <taxon>Pterygota</taxon>
        <taxon>Neoptera</taxon>
        <taxon>Paraneoptera</taxon>
        <taxon>Hemiptera</taxon>
        <taxon>Sternorrhyncha</taxon>
        <taxon>Psylloidea</taxon>
        <taxon>Psyllidae</taxon>
        <taxon>Psyllinae</taxon>
        <taxon>Cacopsylla</taxon>
    </lineage>
</organism>
<reference evidence="1" key="1">
    <citation type="submission" date="2021-05" db="EMBL/GenBank/DDBJ databases">
        <authorList>
            <person name="Alioto T."/>
            <person name="Alioto T."/>
            <person name="Gomez Garrido J."/>
        </authorList>
    </citation>
    <scope>NUCLEOTIDE SEQUENCE</scope>
</reference>
<dbReference type="EMBL" id="HBUF01348125">
    <property type="protein sequence ID" value="CAG6711378.1"/>
    <property type="molecule type" value="Transcribed_RNA"/>
</dbReference>
<sequence>MNKKNEMEDIEKKERKIVRRILRPRYDKGIWKLRSNKEVYAKIEKISHTMRKRRISFYAHLKRMNDTRLTKRKFDFFDKNPRTNLTWFKEVKADLKEMKIEEEIIRNRNILRQTLQEFPGFQEKKKNCGAAAWTEERREQQSERMKIYWIQRKERNRRN</sequence>
<evidence type="ECO:0000313" key="1">
    <source>
        <dbReference type="EMBL" id="CAG6711378.1"/>
    </source>
</evidence>
<dbReference type="EMBL" id="HBUF01348121">
    <property type="protein sequence ID" value="CAG6711377.1"/>
    <property type="molecule type" value="Transcribed_RNA"/>
</dbReference>
<protein>
    <submittedName>
        <fullName evidence="1">Uncharacterized protein</fullName>
    </submittedName>
</protein>
<dbReference type="EMBL" id="HBUF01348126">
    <property type="protein sequence ID" value="CAG6711379.1"/>
    <property type="molecule type" value="Transcribed_RNA"/>
</dbReference>
<proteinExistence type="predicted"/>
<name>A0A8D8XXG7_9HEMI</name>